<feature type="region of interest" description="Disordered" evidence="4">
    <location>
        <begin position="3799"/>
        <end position="3821"/>
    </location>
</feature>
<feature type="region of interest" description="Disordered" evidence="4">
    <location>
        <begin position="2709"/>
        <end position="2733"/>
    </location>
</feature>
<comment type="subcellular location">
    <subcellularLocation>
        <location evidence="1">Membrane</location>
    </subcellularLocation>
</comment>
<dbReference type="PANTHER" id="PTHR34819:SF3">
    <property type="entry name" value="CELL SURFACE PROTEIN"/>
    <property type="match status" value="1"/>
</dbReference>
<dbReference type="NCBIfam" id="TIGR04226">
    <property type="entry name" value="RrgB_K2N_iso_D2"/>
    <property type="match status" value="1"/>
</dbReference>
<dbReference type="InterPro" id="IPR047589">
    <property type="entry name" value="DUF11_rpt"/>
</dbReference>
<protein>
    <recommendedName>
        <fullName evidence="5">OmpA-like domain-containing protein</fullName>
    </recommendedName>
</protein>
<organism evidence="6 7">
    <name type="scientific">Pseudoxanthomonas dokdonensis</name>
    <dbReference type="NCBI Taxonomy" id="344882"/>
    <lineage>
        <taxon>Bacteria</taxon>
        <taxon>Pseudomonadati</taxon>
        <taxon>Pseudomonadota</taxon>
        <taxon>Gammaproteobacteria</taxon>
        <taxon>Lysobacterales</taxon>
        <taxon>Lysobacteraceae</taxon>
        <taxon>Pseudoxanthomonas</taxon>
    </lineage>
</organism>
<name>A0A0R0D2Y3_9GAMM</name>
<feature type="region of interest" description="Disordered" evidence="4">
    <location>
        <begin position="2139"/>
        <end position="2158"/>
    </location>
</feature>
<keyword evidence="2 3" id="KW-0472">Membrane</keyword>
<dbReference type="InterPro" id="IPR006664">
    <property type="entry name" value="OMP_bac"/>
</dbReference>
<dbReference type="InterPro" id="IPR006665">
    <property type="entry name" value="OmpA-like"/>
</dbReference>
<dbReference type="STRING" id="344882.ABB29_00435"/>
<feature type="compositionally biased region" description="Low complexity" evidence="4">
    <location>
        <begin position="3806"/>
        <end position="3821"/>
    </location>
</feature>
<dbReference type="PRINTS" id="PR01021">
    <property type="entry name" value="OMPADOMAIN"/>
</dbReference>
<evidence type="ECO:0000256" key="4">
    <source>
        <dbReference type="SAM" id="MobiDB-lite"/>
    </source>
</evidence>
<proteinExistence type="predicted"/>
<feature type="region of interest" description="Disordered" evidence="4">
    <location>
        <begin position="1038"/>
        <end position="1078"/>
    </location>
</feature>
<feature type="compositionally biased region" description="Low complexity" evidence="4">
    <location>
        <begin position="1052"/>
        <end position="1073"/>
    </location>
</feature>
<evidence type="ECO:0000313" key="7">
    <source>
        <dbReference type="Proteomes" id="UP000052052"/>
    </source>
</evidence>
<dbReference type="Pfam" id="PF01345">
    <property type="entry name" value="DUF11"/>
    <property type="match status" value="3"/>
</dbReference>
<dbReference type="Pfam" id="PF00691">
    <property type="entry name" value="OmpA"/>
    <property type="match status" value="1"/>
</dbReference>
<comment type="caution">
    <text evidence="6">The sequence shown here is derived from an EMBL/GenBank/DDBJ whole genome shotgun (WGS) entry which is preliminary data.</text>
</comment>
<dbReference type="PROSITE" id="PS51123">
    <property type="entry name" value="OMPA_2"/>
    <property type="match status" value="1"/>
</dbReference>
<sequence length="3821" mass="384530">MATSVVLPMAWAQEQVDNTAVVALPAGIVDADTSNNSSTATVQVEPLADLAVSKDDGADSYVPGSTTSYTIVVTNNGPAAATDVVIADPEPTTPVAATFTGWTCTASGGATCPAASGTGSINQTVPTLPSGGVLTYVVTASIAAGATGDLTNTVTVSAATADNNTADNTATDVDVVASTSSIAKSASPASGTAVAIGDAITYTLTATIANTATTEPIVLTDTIDAGLTVGTLPAECSQAGQVVTCTVPTGTAVGDYVISYDATVNANAGASVGNNVTGGDACPVSCSTSNPVARAVSLDKTWTDAAAGDTVSLAIAGDAAEVIDITAGTSTAPATTTVATANAVGGSTVTVTEAFGTGAAANYDTTLSCTRDLDGVAVTVSGTGPSGSFTMPSDSGVSCTFLNVRSQANLTLIKQWVDALPGDSTTVTSTGFGNNASSGVSTADASGDNATTGTPVVVFAGESGQIVETLANQADYTSTLACTGNTTPLSGNTLTINPADTDIVCTYTNQRISANLTLQKTWVNAAVGETVAISASGSTSGVINLDSTADSANETDASAAPTVVYAGETISLAEAFATPGNEANYSSALACSGTSGLSGDTLTVAPGDSNIVCTFTNTRQSATLQLAKAWDGSSATGDQAQIGATTGLVNNTPAFTTTAPVGDNSGPAVTVFAGEQATLPAETMSGGALANYTVGLTCSGGALAGTDGKASNVLTIEPADVGSNIVCTYTNSRDTTTLTIQKTWLNAIPGDSIAIAADRPAGGLTSLTSIADGSATQTVTGPAQTVFIGDQISMLESFNNGTSNNYDVDISCTNTSGFVVGGGGVGGTLTVGPDDGPITCTWTNDRKSAQLVVQKVWGGPSPGASVDIPATTGFINNAPAFSSTFPTTTSVGPVEVFIEESGSLGGESFSSGSAGDFDTTLTCDGSDTDPSNGLVISAADIGNIITCTYSNTFVIRPELTLDKSTTTTSVTTAGEQIPYTVTAQNTGNVPLNNVTVNDPLLAGNFTCTPAVPVATLAVGASISCSGTYTVTQADIDRNGSGDGTDDGVIHNDATADGTTDDGTPVTDTDSTDVNLPSQTFSASFTKTPTLSDSNGNGTGSVGETINYSFTVTNTGNSSIDTVTITDPLLPGLSCASTAPIPPGATVAFGPVAPPADVVCTGTGYVITQEDIDNQGGGDIDIDNTATMDATGSNGGSASEDATGSQPIDVAQPLINLDKSVSPGTVTTAGEVVTYTFVITNPGNVTLTGVNLTDPLPGLGSITCGADTLPVDMPPGDTVTCTAQLTVSQAQINAGTDIVNTATAAGDYDGDTIDDDDSAAVDVNPGPGSAELVKTADKTFVTGVGEVVTYTFTINNPSSRTLSNLQITNDTLLGAGLSCEPIASLAPGASATFSCTGNTYAVQQGDIDNQGNPTDESTELVNTVTGTAEYDDNGTLVTVTDSDSWSVDLPARAPQMVLTKTSNVGSVNAAGDTIVYSFQIQNLGNVTLNDLQVSDPLLPALVCTPIASLAPGATATFTCTAGNTYTVTQNDIDTGSSDAQPGDGQIDNVATVTAEVPGDGTIAPVSDENEVNLPVRLPAMALEKTADVTQVTAPGTINYTFTVTNNGNVSITDLSLSDPTLGLSCPTVATLQPQASVSFGGAGSGADQICTGTSRVVTQAQVDAGGTLDNTASATGQATDTNGSVTLNATDILQIPINQNPVLGFDKVADVSQVDNPGDPINYTITGVNNGNVTLQNVNVTDSLLATLTCTPAMPIAALAPGDDFECTGTYTATQEDFDTRGGGDGLIENTAQATWTGGNTSDSVDVTVAPQSQSLTIDKTAGTPSVNLGLDATITDAGDTIPYTFLVTNTGNVTLTAIGITDPILDAPATCDKADIPATSPPDSQTTCTGVHTITAAEMNAGTVTNSATAQGTPPGSSRISSDPDTAVVTLDRQPSLQLTKTADPPTTAQGALPSVTDAGDTITYSFSVQNTGNVTLRTITVAETLPLSSGLTCTPNTLEPGQTANCGSASYTLTQADIDNGVVTNNATAQGLDPTDATVTDDDSVETDIAPVSTLILDKTVSPATVTAAGQQVTYSFAVTNGGNVTVSALTINEVSFSGTGGALAITCPATTLAPQASTTCTATYTVTQADIDAGSVTNSANASGQEPDGDGVTSADDDAVVTVTQTSGLTLDKQTTSTSYAAVGDTLDYQYVVTNSGNITITVPITVSDDRIAAVSCPALPAGGLAPNASITCTGSYTVTQADIDAGSVVNIATATDGTTTSNQDTETVTGDQTPGQTLAKAVTGNADEDGSGTVSLDDTLTYTVTMTNTGNTTLDPVTVGDVLLTPNTITCNNVAPGGSCVLTGTYVVQQADVDAGQILNTGTSTSPICAAGDTTEGQCRAPNVTPVPQARALTLDKQTTSTSYAAVGDTLDYQYVVTNSGNVTVTSPITVSDDRIATVSCPALPAGGLAPNASITCTASYTVTQADLDAGSVTNIATASDGTTTSNDDSETIDGTQAPDQTLVKALASNADQDGSGTVSVGDTLTYTVTVTNTGNITLDPVVVSDDRITPATTTCNDLALGASCVLTGTYTVTQDDVNAGQILNTGTSTSPACPPGDSTDGKCSTPNVVPVPQTASLTLDKTATVADTNGDGITGDAGDTITYAFSMQNTGNVVLSPVTVADPLLPSLVCRVQTLAPGQTASCVAVAHTYVITNDDELAGNVTNTATATGDAPGTITDPTADDSEVTPTALTPSSISVAKRSDPASGEQVAPGDTLTFTVTTTIEDAALHEELTLTDTLGDGLTLGTVTAGSYTCNATNPLVCTLPVGTVPGSYDLVYTATVDADATGSVGNSVVPSKDPGTDPDPVCTVCDTDHPVIDSTSVVNKISDPASGNVVYAGETVNFTITTVVSGSITTQDITLTDTLTPGLTFGSVTSAGDYDCTGSLVCVLPAGTLPGSYPLTYTATVDADASGSVGNSVTARNPPGGDPEPVCETCATDHPISKPSVETVKDMTANDDADGNGEVSTGDTLTFTITTTNTGNIPLANVTISDTMITPDTKVCALLAPGEDCVLEGTYTVTQADADAGQVLNTAVVTTETPPDGPPLPPEACPAGSTDERCTPSDIVPVIQRPAIATTKTAVLSVDNATPGKGNVGDVVTYSVDATNTGNVTLHDVTVNDTFQGGSATVLTCAPTSLAPGQTATCDSYDHVITEQEAGSDSGTLVNTVLAQGSSTVASEPVTVNAQAEVAIEVQNEPALLRVTKTAGVREVNIGDLVRYTVTVENVGDIDLVDGYLIDTPALGFTYVDGSLQGDDDDDSVTAVGSSPLRVEHLDIAAGNTATLVYLMRVGAGVRPGVQVNQAQAFDPSFDVPASNVATAEVLLANDPLLDESLISGTTYNDRDGDGWQDSAALTGVKVQGGFAASAYVPGSTTMDAGDGPQPVADASSPLLHGLAVGNISGRQSLADPAQAHQVVIRQRLREPAFSDDFVLTSDQGVSLYMAADGSTRIETRGDAAKGLTAAAPTVERQVAQTADGYVVDYRIRNEGIDERGIPGVRIASVEGLLMETDQYGRYHLVGIDAGDSARGRNFILKVDPVTLPAGAEFTTDNPLVRRITGGVPTRFDFGIRLPEALMDGGTEQVELELGEVLFTPGSAALRQEYLPIVEKVAEQVRGYRGGEVIITATGESEALAFERASAVRTALDGIVEPEIAQALTVSVRTQADDAGTLVAGVAEGGPLLGTLLFETDQATIKPRYNALLDSIAAALEASNGGSIAIIGHADRRASREYNAALGMRRAKAVYEAIAQRLSPELRAKVSVQASDDPAAPVDPVAPQGED</sequence>
<dbReference type="PANTHER" id="PTHR34819">
    <property type="entry name" value="LARGE CYSTEINE-RICH PERIPLASMIC PROTEIN OMCB"/>
    <property type="match status" value="1"/>
</dbReference>
<evidence type="ECO:0000256" key="1">
    <source>
        <dbReference type="ARBA" id="ARBA00004370"/>
    </source>
</evidence>
<feature type="compositionally biased region" description="Polar residues" evidence="4">
    <location>
        <begin position="1184"/>
        <end position="1204"/>
    </location>
</feature>
<dbReference type="InterPro" id="IPR001434">
    <property type="entry name" value="OmcB-like_DUF11"/>
</dbReference>
<dbReference type="Gene3D" id="3.30.1330.60">
    <property type="entry name" value="OmpA-like domain"/>
    <property type="match status" value="1"/>
</dbReference>
<dbReference type="NCBIfam" id="TIGR01451">
    <property type="entry name" value="B_ant_repeat"/>
    <property type="match status" value="13"/>
</dbReference>
<feature type="domain" description="OmpA-like" evidence="5">
    <location>
        <begin position="3715"/>
        <end position="3821"/>
    </location>
</feature>
<keyword evidence="7" id="KW-1185">Reference proteome</keyword>
<dbReference type="EMBL" id="LDJL01000001">
    <property type="protein sequence ID" value="KRG71971.1"/>
    <property type="molecule type" value="Genomic_DNA"/>
</dbReference>
<feature type="region of interest" description="Disordered" evidence="4">
    <location>
        <begin position="1937"/>
        <end position="1957"/>
    </location>
</feature>
<dbReference type="RefSeq" id="WP_057656637.1">
    <property type="nucleotide sequence ID" value="NZ_LDJL01000001.1"/>
</dbReference>
<dbReference type="SUPFAM" id="SSF103088">
    <property type="entry name" value="OmpA-like"/>
    <property type="match status" value="1"/>
</dbReference>
<evidence type="ECO:0000313" key="6">
    <source>
        <dbReference type="EMBL" id="KRG71971.1"/>
    </source>
</evidence>
<dbReference type="CDD" id="cd07185">
    <property type="entry name" value="OmpA_C-like"/>
    <property type="match status" value="1"/>
</dbReference>
<feature type="compositionally biased region" description="Polar residues" evidence="4">
    <location>
        <begin position="1937"/>
        <end position="1950"/>
    </location>
</feature>
<dbReference type="PATRIC" id="fig|344882.3.peg.90"/>
<evidence type="ECO:0000256" key="3">
    <source>
        <dbReference type="PROSITE-ProRule" id="PRU00473"/>
    </source>
</evidence>
<dbReference type="GO" id="GO:0016020">
    <property type="term" value="C:membrane"/>
    <property type="evidence" value="ECO:0007669"/>
    <property type="project" value="UniProtKB-SubCell"/>
</dbReference>
<dbReference type="Pfam" id="PF24346">
    <property type="entry name" value="DUF7507"/>
    <property type="match status" value="17"/>
</dbReference>
<dbReference type="InterPro" id="IPR036737">
    <property type="entry name" value="OmpA-like_sf"/>
</dbReference>
<accession>A0A0R0D2Y3</accession>
<gene>
    <name evidence="6" type="ORF">ABB29_00435</name>
</gene>
<dbReference type="InterPro" id="IPR026466">
    <property type="entry name" value="Fim_isopep_form_D2_dom"/>
</dbReference>
<feature type="region of interest" description="Disordered" evidence="4">
    <location>
        <begin position="1183"/>
        <end position="1204"/>
    </location>
</feature>
<dbReference type="Proteomes" id="UP000052052">
    <property type="component" value="Unassembled WGS sequence"/>
</dbReference>
<reference evidence="6 7" key="1">
    <citation type="submission" date="2015-05" db="EMBL/GenBank/DDBJ databases">
        <title>Genome sequencing and analysis of members of genus Stenotrophomonas.</title>
        <authorList>
            <person name="Patil P.P."/>
            <person name="Midha S."/>
            <person name="Patil P.B."/>
        </authorList>
    </citation>
    <scope>NUCLEOTIDE SEQUENCE [LARGE SCALE GENOMIC DNA]</scope>
    <source>
        <strain evidence="6 7">DSM 21858</strain>
    </source>
</reference>
<evidence type="ECO:0000259" key="5">
    <source>
        <dbReference type="PROSITE" id="PS51123"/>
    </source>
</evidence>
<dbReference type="InterPro" id="IPR055354">
    <property type="entry name" value="DUF7507"/>
</dbReference>
<evidence type="ECO:0000256" key="2">
    <source>
        <dbReference type="ARBA" id="ARBA00023136"/>
    </source>
</evidence>
<dbReference type="InterPro" id="IPR051172">
    <property type="entry name" value="Chlamydia_OmcB"/>
</dbReference>